<name>A0A4Z2GM64_9TELE</name>
<protein>
    <submittedName>
        <fullName evidence="1">Uncharacterized protein</fullName>
    </submittedName>
</protein>
<gene>
    <name evidence="1" type="ORF">EYF80_035461</name>
</gene>
<dbReference type="AlphaFoldDB" id="A0A4Z2GM64"/>
<evidence type="ECO:0000313" key="1">
    <source>
        <dbReference type="EMBL" id="TNN54311.1"/>
    </source>
</evidence>
<reference evidence="1 2" key="1">
    <citation type="submission" date="2019-03" db="EMBL/GenBank/DDBJ databases">
        <title>First draft genome of Liparis tanakae, snailfish: a comprehensive survey of snailfish specific genes.</title>
        <authorList>
            <person name="Kim W."/>
            <person name="Song I."/>
            <person name="Jeong J.-H."/>
            <person name="Kim D."/>
            <person name="Kim S."/>
            <person name="Ryu S."/>
            <person name="Song J.Y."/>
            <person name="Lee S.K."/>
        </authorList>
    </citation>
    <scope>NUCLEOTIDE SEQUENCE [LARGE SCALE GENOMIC DNA]</scope>
    <source>
        <tissue evidence="1">Muscle</tissue>
    </source>
</reference>
<accession>A0A4Z2GM64</accession>
<keyword evidence="2" id="KW-1185">Reference proteome</keyword>
<proteinExistence type="predicted"/>
<sequence length="182" mass="19968">MPCGSHSLPTASVHNPSLPAVGAARASLCEHIWYLGLLFDPGLGLVALQFQFIDQYDPRCWLNTCSSQYTSWFHPSYLVLSLSCWVLISFSLGCPQWTSCLATWFTTATRDAWLFISGSRLSNLPGDKTARSSRFPRSCVGDPHRCCTTSRSSSFSGMSMLLSHCSFSSIHTSQAQASVSIL</sequence>
<comment type="caution">
    <text evidence="1">The sequence shown here is derived from an EMBL/GenBank/DDBJ whole genome shotgun (WGS) entry which is preliminary data.</text>
</comment>
<evidence type="ECO:0000313" key="2">
    <source>
        <dbReference type="Proteomes" id="UP000314294"/>
    </source>
</evidence>
<dbReference type="Proteomes" id="UP000314294">
    <property type="component" value="Unassembled WGS sequence"/>
</dbReference>
<organism evidence="1 2">
    <name type="scientific">Liparis tanakae</name>
    <name type="common">Tanaka's snailfish</name>
    <dbReference type="NCBI Taxonomy" id="230148"/>
    <lineage>
        <taxon>Eukaryota</taxon>
        <taxon>Metazoa</taxon>
        <taxon>Chordata</taxon>
        <taxon>Craniata</taxon>
        <taxon>Vertebrata</taxon>
        <taxon>Euteleostomi</taxon>
        <taxon>Actinopterygii</taxon>
        <taxon>Neopterygii</taxon>
        <taxon>Teleostei</taxon>
        <taxon>Neoteleostei</taxon>
        <taxon>Acanthomorphata</taxon>
        <taxon>Eupercaria</taxon>
        <taxon>Perciformes</taxon>
        <taxon>Cottioidei</taxon>
        <taxon>Cottales</taxon>
        <taxon>Liparidae</taxon>
        <taxon>Liparis</taxon>
    </lineage>
</organism>
<dbReference type="EMBL" id="SRLO01000488">
    <property type="protein sequence ID" value="TNN54311.1"/>
    <property type="molecule type" value="Genomic_DNA"/>
</dbReference>